<dbReference type="HOGENOM" id="CLU_1417555_0_0_1"/>
<feature type="compositionally biased region" description="Polar residues" evidence="4">
    <location>
        <begin position="183"/>
        <end position="192"/>
    </location>
</feature>
<sequence>MSRGCRLADIVEPTLLVNFDGLVDITRAFLRIMGGPDSQIINLSSGAGLRAARALSAIDRAALDGASDVASLRSTLAKLCVRAAAHPHGAGETPIYALSKAGVNSYTRLLARRVRVRVNACSPGFCRTEIAGTAADYSTREPKTPALGATVAVRLLFGEIGGGAATGTFFKESSKPGTPVAEAQSSVEPWED</sequence>
<evidence type="ECO:0000313" key="6">
    <source>
        <dbReference type="Proteomes" id="UP000013827"/>
    </source>
</evidence>
<evidence type="ECO:0000256" key="2">
    <source>
        <dbReference type="ARBA" id="ARBA00022857"/>
    </source>
</evidence>
<keyword evidence="2" id="KW-0521">NADP</keyword>
<dbReference type="Gene3D" id="3.40.50.720">
    <property type="entry name" value="NAD(P)-binding Rossmann-like Domain"/>
    <property type="match status" value="1"/>
</dbReference>
<keyword evidence="3" id="KW-0560">Oxidoreductase</keyword>
<comment type="similarity">
    <text evidence="1">Belongs to the short-chain dehydrogenases/reductases (SDR) family.</text>
</comment>
<evidence type="ECO:0000256" key="1">
    <source>
        <dbReference type="ARBA" id="ARBA00006484"/>
    </source>
</evidence>
<dbReference type="PaxDb" id="2903-EOD07080"/>
<name>A0A0D3I745_EMIH1</name>
<evidence type="ECO:0000256" key="4">
    <source>
        <dbReference type="SAM" id="MobiDB-lite"/>
    </source>
</evidence>
<dbReference type="RefSeq" id="XP_005759509.1">
    <property type="nucleotide sequence ID" value="XM_005759452.1"/>
</dbReference>
<dbReference type="Pfam" id="PF13561">
    <property type="entry name" value="adh_short_C2"/>
    <property type="match status" value="1"/>
</dbReference>
<reference evidence="5" key="2">
    <citation type="submission" date="2024-10" db="UniProtKB">
        <authorList>
            <consortium name="EnsemblProtists"/>
        </authorList>
    </citation>
    <scope>IDENTIFICATION</scope>
</reference>
<keyword evidence="6" id="KW-1185">Reference proteome</keyword>
<dbReference type="GeneID" id="17253234"/>
<dbReference type="AlphaFoldDB" id="A0A0D3I745"/>
<dbReference type="KEGG" id="ehx:EMIHUDRAFT_198354"/>
<reference evidence="6" key="1">
    <citation type="journal article" date="2013" name="Nature">
        <title>Pan genome of the phytoplankton Emiliania underpins its global distribution.</title>
        <authorList>
            <person name="Read B.A."/>
            <person name="Kegel J."/>
            <person name="Klute M.J."/>
            <person name="Kuo A."/>
            <person name="Lefebvre S.C."/>
            <person name="Maumus F."/>
            <person name="Mayer C."/>
            <person name="Miller J."/>
            <person name="Monier A."/>
            <person name="Salamov A."/>
            <person name="Young J."/>
            <person name="Aguilar M."/>
            <person name="Claverie J.M."/>
            <person name="Frickenhaus S."/>
            <person name="Gonzalez K."/>
            <person name="Herman E.K."/>
            <person name="Lin Y.C."/>
            <person name="Napier J."/>
            <person name="Ogata H."/>
            <person name="Sarno A.F."/>
            <person name="Shmutz J."/>
            <person name="Schroeder D."/>
            <person name="de Vargas C."/>
            <person name="Verret F."/>
            <person name="von Dassow P."/>
            <person name="Valentin K."/>
            <person name="Van de Peer Y."/>
            <person name="Wheeler G."/>
            <person name="Dacks J.B."/>
            <person name="Delwiche C.F."/>
            <person name="Dyhrman S.T."/>
            <person name="Glockner G."/>
            <person name="John U."/>
            <person name="Richards T."/>
            <person name="Worden A.Z."/>
            <person name="Zhang X."/>
            <person name="Grigoriev I.V."/>
            <person name="Allen A.E."/>
            <person name="Bidle K."/>
            <person name="Borodovsky M."/>
            <person name="Bowler C."/>
            <person name="Brownlee C."/>
            <person name="Cock J.M."/>
            <person name="Elias M."/>
            <person name="Gladyshev V.N."/>
            <person name="Groth M."/>
            <person name="Guda C."/>
            <person name="Hadaegh A."/>
            <person name="Iglesias-Rodriguez M.D."/>
            <person name="Jenkins J."/>
            <person name="Jones B.M."/>
            <person name="Lawson T."/>
            <person name="Leese F."/>
            <person name="Lindquist E."/>
            <person name="Lobanov A."/>
            <person name="Lomsadze A."/>
            <person name="Malik S.B."/>
            <person name="Marsh M.E."/>
            <person name="Mackinder L."/>
            <person name="Mock T."/>
            <person name="Mueller-Roeber B."/>
            <person name="Pagarete A."/>
            <person name="Parker M."/>
            <person name="Probert I."/>
            <person name="Quesneville H."/>
            <person name="Raines C."/>
            <person name="Rensing S.A."/>
            <person name="Riano-Pachon D.M."/>
            <person name="Richier S."/>
            <person name="Rokitta S."/>
            <person name="Shiraiwa Y."/>
            <person name="Soanes D.M."/>
            <person name="van der Giezen M."/>
            <person name="Wahlund T.M."/>
            <person name="Williams B."/>
            <person name="Wilson W."/>
            <person name="Wolfe G."/>
            <person name="Wurch L.L."/>
        </authorList>
    </citation>
    <scope>NUCLEOTIDE SEQUENCE</scope>
</reference>
<feature type="region of interest" description="Disordered" evidence="4">
    <location>
        <begin position="170"/>
        <end position="192"/>
    </location>
</feature>
<protein>
    <submittedName>
        <fullName evidence="5">Uncharacterized protein</fullName>
    </submittedName>
</protein>
<proteinExistence type="inferred from homology"/>
<evidence type="ECO:0000313" key="5">
    <source>
        <dbReference type="EnsemblProtists" id="EOD07080"/>
    </source>
</evidence>
<accession>A0A0D3I745</accession>
<evidence type="ECO:0000256" key="3">
    <source>
        <dbReference type="ARBA" id="ARBA00023002"/>
    </source>
</evidence>
<dbReference type="EnsemblProtists" id="EOD07080">
    <property type="protein sequence ID" value="EOD07080"/>
    <property type="gene ID" value="EMIHUDRAFT_198354"/>
</dbReference>
<organism evidence="5 6">
    <name type="scientific">Emiliania huxleyi (strain CCMP1516)</name>
    <dbReference type="NCBI Taxonomy" id="280463"/>
    <lineage>
        <taxon>Eukaryota</taxon>
        <taxon>Haptista</taxon>
        <taxon>Haptophyta</taxon>
        <taxon>Prymnesiophyceae</taxon>
        <taxon>Isochrysidales</taxon>
        <taxon>Noelaerhabdaceae</taxon>
        <taxon>Emiliania</taxon>
    </lineage>
</organism>
<dbReference type="InterPro" id="IPR036291">
    <property type="entry name" value="NAD(P)-bd_dom_sf"/>
</dbReference>
<dbReference type="InterPro" id="IPR002347">
    <property type="entry name" value="SDR_fam"/>
</dbReference>
<dbReference type="SUPFAM" id="SSF51735">
    <property type="entry name" value="NAD(P)-binding Rossmann-fold domains"/>
    <property type="match status" value="1"/>
</dbReference>
<dbReference type="Proteomes" id="UP000013827">
    <property type="component" value="Unassembled WGS sequence"/>
</dbReference>
<dbReference type="PANTHER" id="PTHR43963:SF6">
    <property type="entry name" value="CHAIN DEHYDROGENASE FAMILY PROTEIN, PUTATIVE (AFU_ORTHOLOGUE AFUA_3G15350)-RELATED"/>
    <property type="match status" value="1"/>
</dbReference>
<dbReference type="STRING" id="2903.R1CXK8"/>
<dbReference type="GO" id="GO:0016491">
    <property type="term" value="F:oxidoreductase activity"/>
    <property type="evidence" value="ECO:0007669"/>
    <property type="project" value="UniProtKB-KW"/>
</dbReference>
<dbReference type="PANTHER" id="PTHR43963">
    <property type="entry name" value="CARBONYL REDUCTASE 1-RELATED"/>
    <property type="match status" value="1"/>
</dbReference>